<dbReference type="InterPro" id="IPR046348">
    <property type="entry name" value="SIS_dom_sf"/>
</dbReference>
<dbReference type="Gene3D" id="3.40.50.10490">
    <property type="entry name" value="Glucose-6-phosphate isomerase like protein, domain 1"/>
    <property type="match status" value="1"/>
</dbReference>
<dbReference type="PROSITE" id="PS51464">
    <property type="entry name" value="SIS"/>
    <property type="match status" value="1"/>
</dbReference>
<keyword evidence="3" id="KW-1185">Reference proteome</keyword>
<protein>
    <recommendedName>
        <fullName evidence="1">SIS domain-containing protein</fullName>
    </recommendedName>
</protein>
<reference evidence="3" key="1">
    <citation type="journal article" date="2019" name="Int. J. Syst. Evol. Microbiol.">
        <title>The Global Catalogue of Microorganisms (GCM) 10K type strain sequencing project: providing services to taxonomists for standard genome sequencing and annotation.</title>
        <authorList>
            <consortium name="The Broad Institute Genomics Platform"/>
            <consortium name="The Broad Institute Genome Sequencing Center for Infectious Disease"/>
            <person name="Wu L."/>
            <person name="Ma J."/>
        </authorList>
    </citation>
    <scope>NUCLEOTIDE SEQUENCE [LARGE SCALE GENOMIC DNA]</scope>
    <source>
        <strain evidence="3">JCM 18304</strain>
    </source>
</reference>
<feature type="domain" description="SIS" evidence="1">
    <location>
        <begin position="30"/>
        <end position="185"/>
    </location>
</feature>
<dbReference type="EMBL" id="BAABJQ010000005">
    <property type="protein sequence ID" value="GAA5183206.1"/>
    <property type="molecule type" value="Genomic_DNA"/>
</dbReference>
<proteinExistence type="predicted"/>
<name>A0ABP9RR66_9ACTN</name>
<accession>A0ABP9RR66</accession>
<dbReference type="InterPro" id="IPR035461">
    <property type="entry name" value="GmhA/DiaA"/>
</dbReference>
<dbReference type="PANTHER" id="PTHR30390">
    <property type="entry name" value="SEDOHEPTULOSE 7-PHOSPHATE ISOMERASE / DNAA INITIATOR-ASSOCIATING FACTOR FOR REPLICATION INITIATION"/>
    <property type="match status" value="1"/>
</dbReference>
<dbReference type="SUPFAM" id="SSF53697">
    <property type="entry name" value="SIS domain"/>
    <property type="match status" value="1"/>
</dbReference>
<dbReference type="InterPro" id="IPR001347">
    <property type="entry name" value="SIS_dom"/>
</dbReference>
<evidence type="ECO:0000313" key="2">
    <source>
        <dbReference type="EMBL" id="GAA5183206.1"/>
    </source>
</evidence>
<dbReference type="Pfam" id="PF13580">
    <property type="entry name" value="SIS_2"/>
    <property type="match status" value="1"/>
</dbReference>
<dbReference type="PANTHER" id="PTHR30390:SF6">
    <property type="entry name" value="DNAA INITIATOR-ASSOCIATING PROTEIN DIAA"/>
    <property type="match status" value="1"/>
</dbReference>
<organism evidence="2 3">
    <name type="scientific">Rugosimonospora acidiphila</name>
    <dbReference type="NCBI Taxonomy" id="556531"/>
    <lineage>
        <taxon>Bacteria</taxon>
        <taxon>Bacillati</taxon>
        <taxon>Actinomycetota</taxon>
        <taxon>Actinomycetes</taxon>
        <taxon>Micromonosporales</taxon>
        <taxon>Micromonosporaceae</taxon>
        <taxon>Rugosimonospora</taxon>
    </lineage>
</organism>
<dbReference type="Proteomes" id="UP001501570">
    <property type="component" value="Unassembled WGS sequence"/>
</dbReference>
<gene>
    <name evidence="2" type="ORF">GCM10023322_21950</name>
</gene>
<dbReference type="InterPro" id="IPR050099">
    <property type="entry name" value="SIS_GmhA/DiaA_subfam"/>
</dbReference>
<evidence type="ECO:0000259" key="1">
    <source>
        <dbReference type="PROSITE" id="PS51464"/>
    </source>
</evidence>
<evidence type="ECO:0000313" key="3">
    <source>
        <dbReference type="Proteomes" id="UP001501570"/>
    </source>
</evidence>
<sequence>MNLEHVDALRDALDEFRGEAPRLADWAAQLAWTLPRGGRLLAAGNGGSAAQAQHLVCELVGKLDADRAPMSGIALCAETNGLTAIANDYGYEQVFARQVRAHARNGDVVVLLSTSGRSRNVLAAADEARELGLAVWGLTGALPNPLAARCTEVLAVPSTDTQVVQELHLVAVHLLCGYLDALLEAPLVAEVAS</sequence>
<comment type="caution">
    <text evidence="2">The sequence shown here is derived from an EMBL/GenBank/DDBJ whole genome shotgun (WGS) entry which is preliminary data.</text>
</comment>
<dbReference type="CDD" id="cd05006">
    <property type="entry name" value="SIS_GmhA"/>
    <property type="match status" value="1"/>
</dbReference>